<dbReference type="RefSeq" id="WP_144985877.1">
    <property type="nucleotide sequence ID" value="NZ_CP037920.1"/>
</dbReference>
<evidence type="ECO:0000259" key="9">
    <source>
        <dbReference type="Pfam" id="PF02878"/>
    </source>
</evidence>
<evidence type="ECO:0000259" key="11">
    <source>
        <dbReference type="Pfam" id="PF02880"/>
    </source>
</evidence>
<dbReference type="Pfam" id="PF02879">
    <property type="entry name" value="PGM_PMM_II"/>
    <property type="match status" value="1"/>
</dbReference>
<dbReference type="GO" id="GO:0004614">
    <property type="term" value="F:phosphoglucomutase activity"/>
    <property type="evidence" value="ECO:0007669"/>
    <property type="project" value="UniProtKB-EC"/>
</dbReference>
<dbReference type="EMBL" id="CP037920">
    <property type="protein sequence ID" value="QDT97539.1"/>
    <property type="molecule type" value="Genomic_DNA"/>
</dbReference>
<dbReference type="PRINTS" id="PR00509">
    <property type="entry name" value="PGMPMM"/>
</dbReference>
<dbReference type="InterPro" id="IPR005843">
    <property type="entry name" value="A-D-PHexomutase_C"/>
</dbReference>
<evidence type="ECO:0000256" key="5">
    <source>
        <dbReference type="ARBA" id="ARBA00022842"/>
    </source>
</evidence>
<dbReference type="Pfam" id="PF02878">
    <property type="entry name" value="PGM_PMM_I"/>
    <property type="match status" value="1"/>
</dbReference>
<evidence type="ECO:0000259" key="8">
    <source>
        <dbReference type="Pfam" id="PF00408"/>
    </source>
</evidence>
<dbReference type="AlphaFoldDB" id="A0A517VX08"/>
<organism evidence="12 13">
    <name type="scientific">Gimesia aquarii</name>
    <dbReference type="NCBI Taxonomy" id="2527964"/>
    <lineage>
        <taxon>Bacteria</taxon>
        <taxon>Pseudomonadati</taxon>
        <taxon>Planctomycetota</taxon>
        <taxon>Planctomycetia</taxon>
        <taxon>Planctomycetales</taxon>
        <taxon>Planctomycetaceae</taxon>
        <taxon>Gimesia</taxon>
    </lineage>
</organism>
<protein>
    <submittedName>
        <fullName evidence="12">Phosphomannomutase/phosphoglucomutase</fullName>
        <ecNumber evidence="12">5.4.2.2</ecNumber>
    </submittedName>
</protein>
<dbReference type="GO" id="GO:0008966">
    <property type="term" value="F:phosphoglucosamine mutase activity"/>
    <property type="evidence" value="ECO:0007669"/>
    <property type="project" value="InterPro"/>
</dbReference>
<comment type="similarity">
    <text evidence="2 7">Belongs to the phosphohexose mutase family.</text>
</comment>
<dbReference type="GO" id="GO:0009252">
    <property type="term" value="P:peptidoglycan biosynthetic process"/>
    <property type="evidence" value="ECO:0007669"/>
    <property type="project" value="TreeGrafter"/>
</dbReference>
<dbReference type="InterPro" id="IPR036900">
    <property type="entry name" value="A-D-PHexomutase_C_sf"/>
</dbReference>
<keyword evidence="4 7" id="KW-0479">Metal-binding</keyword>
<evidence type="ECO:0000256" key="7">
    <source>
        <dbReference type="RuleBase" id="RU004326"/>
    </source>
</evidence>
<evidence type="ECO:0000313" key="12">
    <source>
        <dbReference type="EMBL" id="QDT97539.1"/>
    </source>
</evidence>
<sequence length="449" mass="47724">MSERILSISGLRGVVGNGLTPEYLTKFASAVGTLANQGTVVLSRDGRASGEMVRHAVIAGLIATGCRVIDAGIATTPTCGVLVTHLKAAGGIQITASHNPIPWNGLKPFSAAGSVYDQAQGEALLDVLNNETFNYVSWDKLGKLELYDDPAAPHIDRVLKLIDSENVEQQNFKIVLDCNHGSGAVATPQLLEALGCEVIVLGGTADGQFAHTPEPLKENLTSLCEEVVKHKADAGFAQDPDADRLAIVDETGRYIGEELTLALAADYVLARTPGPIVVNGSTSRVTADIAAKYNCPFSRSYVGEAHVCAKMKQESAIIGGEGNGGVIDPQVGYVRDSYVSMAYILAGLADSQKPLSEWADALPQYSIVKNKITCPREKVDHACNALEDHFDSATATKGDGLRLDWDDRWVQVRASNTEPIIRVISEAPLIDDAEMLCASAMEIVAKAVA</sequence>
<evidence type="ECO:0000256" key="6">
    <source>
        <dbReference type="ARBA" id="ARBA00023235"/>
    </source>
</evidence>
<dbReference type="GO" id="GO:0006048">
    <property type="term" value="P:UDP-N-acetylglucosamine biosynthetic process"/>
    <property type="evidence" value="ECO:0007669"/>
    <property type="project" value="TreeGrafter"/>
</dbReference>
<feature type="domain" description="Alpha-D-phosphohexomutase alpha/beta/alpha" evidence="10">
    <location>
        <begin position="153"/>
        <end position="252"/>
    </location>
</feature>
<dbReference type="InterPro" id="IPR016055">
    <property type="entry name" value="A-D-PHexomutase_a/b/a-I/II/III"/>
</dbReference>
<dbReference type="Pfam" id="PF02880">
    <property type="entry name" value="PGM_PMM_III"/>
    <property type="match status" value="1"/>
</dbReference>
<dbReference type="PANTHER" id="PTHR42946">
    <property type="entry name" value="PHOSPHOHEXOSE MUTASE"/>
    <property type="match status" value="1"/>
</dbReference>
<proteinExistence type="inferred from homology"/>
<dbReference type="GO" id="GO:0000287">
    <property type="term" value="F:magnesium ion binding"/>
    <property type="evidence" value="ECO:0007669"/>
    <property type="project" value="InterPro"/>
</dbReference>
<feature type="domain" description="Alpha-D-phosphohexomutase alpha/beta/alpha" evidence="9">
    <location>
        <begin position="9"/>
        <end position="133"/>
    </location>
</feature>
<evidence type="ECO:0000259" key="10">
    <source>
        <dbReference type="Pfam" id="PF02879"/>
    </source>
</evidence>
<keyword evidence="5 7" id="KW-0460">Magnesium</keyword>
<dbReference type="PANTHER" id="PTHR42946:SF1">
    <property type="entry name" value="PHOSPHOGLUCOMUTASE (ALPHA-D-GLUCOSE-1,6-BISPHOSPHATE-DEPENDENT)"/>
    <property type="match status" value="1"/>
</dbReference>
<dbReference type="GO" id="GO:0005975">
    <property type="term" value="P:carbohydrate metabolic process"/>
    <property type="evidence" value="ECO:0007669"/>
    <property type="project" value="InterPro"/>
</dbReference>
<dbReference type="Pfam" id="PF00408">
    <property type="entry name" value="PGM_PMM_IV"/>
    <property type="match status" value="1"/>
</dbReference>
<evidence type="ECO:0000256" key="3">
    <source>
        <dbReference type="ARBA" id="ARBA00022553"/>
    </source>
</evidence>
<keyword evidence="3" id="KW-0597">Phosphoprotein</keyword>
<dbReference type="CDD" id="cd05803">
    <property type="entry name" value="PGM_like4"/>
    <property type="match status" value="1"/>
</dbReference>
<dbReference type="InterPro" id="IPR016066">
    <property type="entry name" value="A-D-PHexomutase_CS"/>
</dbReference>
<dbReference type="SUPFAM" id="SSF55957">
    <property type="entry name" value="Phosphoglucomutase, C-terminal domain"/>
    <property type="match status" value="1"/>
</dbReference>
<gene>
    <name evidence="12" type="primary">algC_2</name>
    <name evidence="12" type="ORF">V144x_30150</name>
</gene>
<dbReference type="InterPro" id="IPR005844">
    <property type="entry name" value="A-D-PHexomutase_a/b/a-I"/>
</dbReference>
<dbReference type="NCBIfam" id="TIGR03990">
    <property type="entry name" value="Arch_GlmM"/>
    <property type="match status" value="1"/>
</dbReference>
<dbReference type="KEGG" id="gaw:V144x_30150"/>
<reference evidence="12 13" key="1">
    <citation type="submission" date="2019-03" db="EMBL/GenBank/DDBJ databases">
        <title>Deep-cultivation of Planctomycetes and their phenomic and genomic characterization uncovers novel biology.</title>
        <authorList>
            <person name="Wiegand S."/>
            <person name="Jogler M."/>
            <person name="Boedeker C."/>
            <person name="Pinto D."/>
            <person name="Vollmers J."/>
            <person name="Rivas-Marin E."/>
            <person name="Kohn T."/>
            <person name="Peeters S.H."/>
            <person name="Heuer A."/>
            <person name="Rast P."/>
            <person name="Oberbeckmann S."/>
            <person name="Bunk B."/>
            <person name="Jeske O."/>
            <person name="Meyerdierks A."/>
            <person name="Storesund J.E."/>
            <person name="Kallscheuer N."/>
            <person name="Luecker S."/>
            <person name="Lage O.M."/>
            <person name="Pohl T."/>
            <person name="Merkel B.J."/>
            <person name="Hornburger P."/>
            <person name="Mueller R.-W."/>
            <person name="Bruemmer F."/>
            <person name="Labrenz M."/>
            <person name="Spormann A.M."/>
            <person name="Op den Camp H."/>
            <person name="Overmann J."/>
            <person name="Amann R."/>
            <person name="Jetten M.S.M."/>
            <person name="Mascher T."/>
            <person name="Medema M.H."/>
            <person name="Devos D.P."/>
            <person name="Kaster A.-K."/>
            <person name="Ovreas L."/>
            <person name="Rohde M."/>
            <person name="Galperin M.Y."/>
            <person name="Jogler C."/>
        </authorList>
    </citation>
    <scope>NUCLEOTIDE SEQUENCE [LARGE SCALE GENOMIC DNA]</scope>
    <source>
        <strain evidence="12 13">V144</strain>
    </source>
</reference>
<dbReference type="Gene3D" id="3.40.120.10">
    <property type="entry name" value="Alpha-D-Glucose-1,6-Bisphosphate, subunit A, domain 3"/>
    <property type="match status" value="3"/>
</dbReference>
<comment type="cofactor">
    <cofactor evidence="1">
        <name>Mg(2+)</name>
        <dbReference type="ChEBI" id="CHEBI:18420"/>
    </cofactor>
</comment>
<evidence type="ECO:0000256" key="2">
    <source>
        <dbReference type="ARBA" id="ARBA00010231"/>
    </source>
</evidence>
<feature type="domain" description="Alpha-D-phosphohexomutase C-terminal" evidence="8">
    <location>
        <begin position="396"/>
        <end position="434"/>
    </location>
</feature>
<dbReference type="Gene3D" id="3.30.310.50">
    <property type="entry name" value="Alpha-D-phosphohexomutase, C-terminal domain"/>
    <property type="match status" value="1"/>
</dbReference>
<dbReference type="InterPro" id="IPR050060">
    <property type="entry name" value="Phosphoglucosamine_mutase"/>
</dbReference>
<dbReference type="InterPro" id="IPR005846">
    <property type="entry name" value="A-D-PHexomutase_a/b/a-III"/>
</dbReference>
<dbReference type="InterPro" id="IPR005845">
    <property type="entry name" value="A-D-PHexomutase_a/b/a-II"/>
</dbReference>
<evidence type="ECO:0000256" key="1">
    <source>
        <dbReference type="ARBA" id="ARBA00001946"/>
    </source>
</evidence>
<dbReference type="GO" id="GO:0005829">
    <property type="term" value="C:cytosol"/>
    <property type="evidence" value="ECO:0007669"/>
    <property type="project" value="TreeGrafter"/>
</dbReference>
<accession>A0A517VX08</accession>
<dbReference type="Proteomes" id="UP000318704">
    <property type="component" value="Chromosome"/>
</dbReference>
<name>A0A517VX08_9PLAN</name>
<dbReference type="InterPro" id="IPR024086">
    <property type="entry name" value="GlmM_arc-type"/>
</dbReference>
<dbReference type="InterPro" id="IPR005841">
    <property type="entry name" value="Alpha-D-phosphohexomutase_SF"/>
</dbReference>
<dbReference type="PROSITE" id="PS00710">
    <property type="entry name" value="PGM_PMM"/>
    <property type="match status" value="1"/>
</dbReference>
<dbReference type="GO" id="GO:0004615">
    <property type="term" value="F:phosphomannomutase activity"/>
    <property type="evidence" value="ECO:0007669"/>
    <property type="project" value="TreeGrafter"/>
</dbReference>
<dbReference type="SUPFAM" id="SSF53738">
    <property type="entry name" value="Phosphoglucomutase, first 3 domains"/>
    <property type="match status" value="3"/>
</dbReference>
<feature type="domain" description="Alpha-D-phosphohexomutase alpha/beta/alpha" evidence="11">
    <location>
        <begin position="260"/>
        <end position="363"/>
    </location>
</feature>
<keyword evidence="6 12" id="KW-0413">Isomerase</keyword>
<evidence type="ECO:0000313" key="13">
    <source>
        <dbReference type="Proteomes" id="UP000318704"/>
    </source>
</evidence>
<dbReference type="EC" id="5.4.2.2" evidence="12"/>
<evidence type="ECO:0000256" key="4">
    <source>
        <dbReference type="ARBA" id="ARBA00022723"/>
    </source>
</evidence>